<evidence type="ECO:0000313" key="22">
    <source>
        <dbReference type="Proteomes" id="UP000197138"/>
    </source>
</evidence>
<dbReference type="SUPFAM" id="SSF56112">
    <property type="entry name" value="Protein kinase-like (PK-like)"/>
    <property type="match status" value="1"/>
</dbReference>
<reference evidence="22" key="1">
    <citation type="journal article" date="2017" name="Plant J.">
        <title>The pomegranate (Punica granatum L.) genome and the genomics of punicalagin biosynthesis.</title>
        <authorList>
            <person name="Qin G."/>
            <person name="Xu C."/>
            <person name="Ming R."/>
            <person name="Tang H."/>
            <person name="Guyot R."/>
            <person name="Kramer E.M."/>
            <person name="Hu Y."/>
            <person name="Yi X."/>
            <person name="Qi Y."/>
            <person name="Xu X."/>
            <person name="Gao Z."/>
            <person name="Pan H."/>
            <person name="Jian J."/>
            <person name="Tian Y."/>
            <person name="Yue Z."/>
            <person name="Xu Y."/>
        </authorList>
    </citation>
    <scope>NUCLEOTIDE SEQUENCE [LARGE SCALE GENOMIC DNA]</scope>
    <source>
        <strain evidence="22">cv. Dabenzi</strain>
    </source>
</reference>
<name>A0A218XVN3_PUNGR</name>
<keyword evidence="13" id="KW-1133">Transmembrane helix</keyword>
<gene>
    <name evidence="21" type="ORF">CDL15_Pgr002338</name>
</gene>
<keyword evidence="4" id="KW-0597">Phosphoprotein</keyword>
<keyword evidence="15" id="KW-0675">Receptor</keyword>
<evidence type="ECO:0000256" key="17">
    <source>
        <dbReference type="ARBA" id="ARBA00047899"/>
    </source>
</evidence>
<dbReference type="InterPro" id="IPR021720">
    <property type="entry name" value="Malectin_dom"/>
</dbReference>
<dbReference type="PROSITE" id="PS50011">
    <property type="entry name" value="PROTEIN_KINASE_DOM"/>
    <property type="match status" value="1"/>
</dbReference>
<evidence type="ECO:0000256" key="2">
    <source>
        <dbReference type="ARBA" id="ARBA00012513"/>
    </source>
</evidence>
<dbReference type="InterPro" id="IPR000719">
    <property type="entry name" value="Prot_kinase_dom"/>
</dbReference>
<evidence type="ECO:0000256" key="8">
    <source>
        <dbReference type="ARBA" id="ARBA00022729"/>
    </source>
</evidence>
<keyword evidence="6" id="KW-0808">Transferase</keyword>
<proteinExistence type="predicted"/>
<organism evidence="21 22">
    <name type="scientific">Punica granatum</name>
    <name type="common">Pomegranate</name>
    <dbReference type="NCBI Taxonomy" id="22663"/>
    <lineage>
        <taxon>Eukaryota</taxon>
        <taxon>Viridiplantae</taxon>
        <taxon>Streptophyta</taxon>
        <taxon>Embryophyta</taxon>
        <taxon>Tracheophyta</taxon>
        <taxon>Spermatophyta</taxon>
        <taxon>Magnoliopsida</taxon>
        <taxon>eudicotyledons</taxon>
        <taxon>Gunneridae</taxon>
        <taxon>Pentapetalae</taxon>
        <taxon>rosids</taxon>
        <taxon>malvids</taxon>
        <taxon>Myrtales</taxon>
        <taxon>Lythraceae</taxon>
        <taxon>Punica</taxon>
    </lineage>
</organism>
<dbReference type="Gene3D" id="1.10.510.10">
    <property type="entry name" value="Transferase(Phosphotransferase) domain 1"/>
    <property type="match status" value="1"/>
</dbReference>
<dbReference type="Gene3D" id="2.60.120.430">
    <property type="entry name" value="Galactose-binding lectin"/>
    <property type="match status" value="1"/>
</dbReference>
<dbReference type="Pfam" id="PF11721">
    <property type="entry name" value="Malectin"/>
    <property type="match status" value="1"/>
</dbReference>
<keyword evidence="11" id="KW-0418">Kinase</keyword>
<evidence type="ECO:0000256" key="14">
    <source>
        <dbReference type="ARBA" id="ARBA00023136"/>
    </source>
</evidence>
<dbReference type="InterPro" id="IPR008271">
    <property type="entry name" value="Ser/Thr_kinase_AS"/>
</dbReference>
<feature type="domain" description="Protein kinase" evidence="20">
    <location>
        <begin position="438"/>
        <end position="682"/>
    </location>
</feature>
<keyword evidence="7" id="KW-0812">Transmembrane</keyword>
<dbReference type="Pfam" id="PF00069">
    <property type="entry name" value="Pkinase"/>
    <property type="match status" value="1"/>
</dbReference>
<evidence type="ECO:0000256" key="12">
    <source>
        <dbReference type="ARBA" id="ARBA00022840"/>
    </source>
</evidence>
<dbReference type="SMART" id="SM00220">
    <property type="entry name" value="S_TKc"/>
    <property type="match status" value="1"/>
</dbReference>
<feature type="signal peptide" evidence="19">
    <location>
        <begin position="1"/>
        <end position="23"/>
    </location>
</feature>
<evidence type="ECO:0000259" key="20">
    <source>
        <dbReference type="PROSITE" id="PS50011"/>
    </source>
</evidence>
<dbReference type="FunFam" id="2.60.120.430:FF:000004">
    <property type="entry name" value="Putative leucine-rich repeat receptor-like serine/threonine-protein kinase"/>
    <property type="match status" value="1"/>
</dbReference>
<keyword evidence="5" id="KW-0433">Leucine-rich repeat</keyword>
<dbReference type="GO" id="GO:0004674">
    <property type="term" value="F:protein serine/threonine kinase activity"/>
    <property type="evidence" value="ECO:0007669"/>
    <property type="project" value="UniProtKB-KW"/>
</dbReference>
<keyword evidence="10" id="KW-0547">Nucleotide-binding</keyword>
<dbReference type="Gene3D" id="3.30.200.20">
    <property type="entry name" value="Phosphorylase Kinase, domain 1"/>
    <property type="match status" value="1"/>
</dbReference>
<dbReference type="EC" id="2.7.11.1" evidence="2"/>
<accession>A0A218XVN3</accession>
<evidence type="ECO:0000256" key="19">
    <source>
        <dbReference type="SAM" id="SignalP"/>
    </source>
</evidence>
<dbReference type="PANTHER" id="PTHR48006:SF81">
    <property type="entry name" value="PROTEIN KINASE DOMAIN-CONTAINING PROTEIN"/>
    <property type="match status" value="1"/>
</dbReference>
<evidence type="ECO:0000256" key="5">
    <source>
        <dbReference type="ARBA" id="ARBA00022614"/>
    </source>
</evidence>
<evidence type="ECO:0000256" key="10">
    <source>
        <dbReference type="ARBA" id="ARBA00022741"/>
    </source>
</evidence>
<sequence length="716" mass="79035">MPRNRLKLIVSALICFAAFAVEAAQLPDDEVQALKDIATALKKRSWDLSLDPCNRTAPWVVSASDDAGQSLQGTLPPDFVRLPYLQNLDLTRNYLDGTIPSEWSSMANVLNMGAVLWSSISSPESFLRSLETCPETTEASVSGKGLSGADSFWYWSFRKLNRLVSAASYLMFSVTSDRSEISNWKPTYGPSTLLDYEFWDGQEKAQSIWCLSAINCPTASNRGLYNLGINCGGSAVSIGSTSYNNDGVDGGPAYYKLGEGYWAYSSTGHFMDNGTIAEIYTVTNTSTLLTETPQLYMAALGSPVSLTYYSFCLMNGTYNVSLHFAEIVFTADRNYGSLRRRYFDIFIQGKLELKDFNIEDAVGGVGKPIGKNFTTTVTGSTLEIRLQWAGRGTTAIPYKGVYGPLISAITAENTDFEGLQLQTGSFTLRQIKASTNNFSDANKIGEGSFGPVRKGVLPDGRVIAVKQLSNKSKPGNREFLNEIGMISALQHPHLVKLYGFCIEGNQLLLVYEYMENNSPEEHQLKLDWRTRHRICVGIARGLAFLHKESRLKVLHQDIKATNILLDKNLNPKISDFGLAKLDDEDGTHISTRIAGTHGHMAPEYAMHGYLTEKAEVYSFGIVALEIVSGRSNTSHKLKGECLYLLSWEMVMIDVALLCTNVSPSVRSSMSLVVRMLEGDEAVPAVVPNSYASNDEAKLEAMRRYFMGHGEQEEELN</sequence>
<dbReference type="GO" id="GO:0005524">
    <property type="term" value="F:ATP binding"/>
    <property type="evidence" value="ECO:0007669"/>
    <property type="project" value="UniProtKB-KW"/>
</dbReference>
<dbReference type="PROSITE" id="PS00108">
    <property type="entry name" value="PROTEIN_KINASE_ST"/>
    <property type="match status" value="1"/>
</dbReference>
<keyword evidence="8 19" id="KW-0732">Signal</keyword>
<evidence type="ECO:0000256" key="6">
    <source>
        <dbReference type="ARBA" id="ARBA00022679"/>
    </source>
</evidence>
<evidence type="ECO:0000256" key="11">
    <source>
        <dbReference type="ARBA" id="ARBA00022777"/>
    </source>
</evidence>
<evidence type="ECO:0000256" key="1">
    <source>
        <dbReference type="ARBA" id="ARBA00004479"/>
    </source>
</evidence>
<evidence type="ECO:0000256" key="18">
    <source>
        <dbReference type="ARBA" id="ARBA00048679"/>
    </source>
</evidence>
<comment type="subcellular location">
    <subcellularLocation>
        <location evidence="1">Membrane</location>
        <topology evidence="1">Single-pass type I membrane protein</topology>
    </subcellularLocation>
</comment>
<comment type="caution">
    <text evidence="21">The sequence shown here is derived from an EMBL/GenBank/DDBJ whole genome shotgun (WGS) entry which is preliminary data.</text>
</comment>
<evidence type="ECO:0000313" key="21">
    <source>
        <dbReference type="EMBL" id="OWM88571.1"/>
    </source>
</evidence>
<dbReference type="GO" id="GO:0016020">
    <property type="term" value="C:membrane"/>
    <property type="evidence" value="ECO:0007669"/>
    <property type="project" value="UniProtKB-SubCell"/>
</dbReference>
<dbReference type="EMBL" id="MTKT01000790">
    <property type="protein sequence ID" value="OWM88571.1"/>
    <property type="molecule type" value="Genomic_DNA"/>
</dbReference>
<dbReference type="InterPro" id="IPR032675">
    <property type="entry name" value="LRR_dom_sf"/>
</dbReference>
<evidence type="ECO:0000256" key="3">
    <source>
        <dbReference type="ARBA" id="ARBA00022527"/>
    </source>
</evidence>
<dbReference type="PANTHER" id="PTHR48006">
    <property type="entry name" value="LEUCINE-RICH REPEAT-CONTAINING PROTEIN DDB_G0281931-RELATED"/>
    <property type="match status" value="1"/>
</dbReference>
<dbReference type="InterPro" id="IPR011009">
    <property type="entry name" value="Kinase-like_dom_sf"/>
</dbReference>
<feature type="chain" id="PRO_5011967895" description="non-specific serine/threonine protein kinase" evidence="19">
    <location>
        <begin position="24"/>
        <end position="716"/>
    </location>
</feature>
<keyword evidence="9" id="KW-0677">Repeat</keyword>
<protein>
    <recommendedName>
        <fullName evidence="2">non-specific serine/threonine protein kinase</fullName>
        <ecNumber evidence="2">2.7.11.1</ecNumber>
    </recommendedName>
</protein>
<dbReference type="FunFam" id="1.10.510.10:FF:001023">
    <property type="entry name" value="Os07g0541700 protein"/>
    <property type="match status" value="1"/>
</dbReference>
<evidence type="ECO:0000256" key="13">
    <source>
        <dbReference type="ARBA" id="ARBA00022989"/>
    </source>
</evidence>
<dbReference type="Gene3D" id="3.80.10.10">
    <property type="entry name" value="Ribonuclease Inhibitor"/>
    <property type="match status" value="1"/>
</dbReference>
<evidence type="ECO:0000256" key="15">
    <source>
        <dbReference type="ARBA" id="ARBA00023170"/>
    </source>
</evidence>
<keyword evidence="16" id="KW-0325">Glycoprotein</keyword>
<evidence type="ECO:0000256" key="7">
    <source>
        <dbReference type="ARBA" id="ARBA00022692"/>
    </source>
</evidence>
<comment type="catalytic activity">
    <reaction evidence="18">
        <text>L-seryl-[protein] + ATP = O-phospho-L-seryl-[protein] + ADP + H(+)</text>
        <dbReference type="Rhea" id="RHEA:17989"/>
        <dbReference type="Rhea" id="RHEA-COMP:9863"/>
        <dbReference type="Rhea" id="RHEA-COMP:11604"/>
        <dbReference type="ChEBI" id="CHEBI:15378"/>
        <dbReference type="ChEBI" id="CHEBI:29999"/>
        <dbReference type="ChEBI" id="CHEBI:30616"/>
        <dbReference type="ChEBI" id="CHEBI:83421"/>
        <dbReference type="ChEBI" id="CHEBI:456216"/>
        <dbReference type="EC" id="2.7.11.1"/>
    </reaction>
</comment>
<evidence type="ECO:0000256" key="16">
    <source>
        <dbReference type="ARBA" id="ARBA00023180"/>
    </source>
</evidence>
<evidence type="ECO:0000256" key="9">
    <source>
        <dbReference type="ARBA" id="ARBA00022737"/>
    </source>
</evidence>
<dbReference type="InterPro" id="IPR051824">
    <property type="entry name" value="LRR_Rcpt-Like_S/T_Kinase"/>
</dbReference>
<dbReference type="AlphaFoldDB" id="A0A218XVN3"/>
<dbReference type="SUPFAM" id="SSF52058">
    <property type="entry name" value="L domain-like"/>
    <property type="match status" value="1"/>
</dbReference>
<dbReference type="FunFam" id="3.30.200.20:FF:000217">
    <property type="entry name" value="probable LRR receptor-like serine/threonine-protein kinase At1g53430"/>
    <property type="match status" value="1"/>
</dbReference>
<keyword evidence="14" id="KW-0472">Membrane</keyword>
<keyword evidence="3" id="KW-0723">Serine/threonine-protein kinase</keyword>
<comment type="catalytic activity">
    <reaction evidence="17">
        <text>L-threonyl-[protein] + ATP = O-phospho-L-threonyl-[protein] + ADP + H(+)</text>
        <dbReference type="Rhea" id="RHEA:46608"/>
        <dbReference type="Rhea" id="RHEA-COMP:11060"/>
        <dbReference type="Rhea" id="RHEA-COMP:11605"/>
        <dbReference type="ChEBI" id="CHEBI:15378"/>
        <dbReference type="ChEBI" id="CHEBI:30013"/>
        <dbReference type="ChEBI" id="CHEBI:30616"/>
        <dbReference type="ChEBI" id="CHEBI:61977"/>
        <dbReference type="ChEBI" id="CHEBI:456216"/>
        <dbReference type="EC" id="2.7.11.1"/>
    </reaction>
</comment>
<keyword evidence="12" id="KW-0067">ATP-binding</keyword>
<dbReference type="Proteomes" id="UP000197138">
    <property type="component" value="Unassembled WGS sequence"/>
</dbReference>
<evidence type="ECO:0000256" key="4">
    <source>
        <dbReference type="ARBA" id="ARBA00022553"/>
    </source>
</evidence>